<dbReference type="EMBL" id="CP139781">
    <property type="protein sequence ID" value="WRQ86749.1"/>
    <property type="molecule type" value="Genomic_DNA"/>
</dbReference>
<gene>
    <name evidence="1" type="ORF">K1X11_018205</name>
</gene>
<dbReference type="RefSeq" id="WP_221030586.1">
    <property type="nucleotide sequence ID" value="NZ_CP139781.1"/>
</dbReference>
<proteinExistence type="predicted"/>
<protein>
    <submittedName>
        <fullName evidence="1">Uncharacterized protein</fullName>
    </submittedName>
</protein>
<accession>A0ABZ1C565</accession>
<evidence type="ECO:0000313" key="2">
    <source>
        <dbReference type="Proteomes" id="UP000738431"/>
    </source>
</evidence>
<evidence type="ECO:0000313" key="1">
    <source>
        <dbReference type="EMBL" id="WRQ86749.1"/>
    </source>
</evidence>
<organism evidence="1 2">
    <name type="scientific">Actomonas aquatica</name>
    <dbReference type="NCBI Taxonomy" id="2866162"/>
    <lineage>
        <taxon>Bacteria</taxon>
        <taxon>Pseudomonadati</taxon>
        <taxon>Verrucomicrobiota</taxon>
        <taxon>Opitutia</taxon>
        <taxon>Opitutales</taxon>
        <taxon>Opitutaceae</taxon>
        <taxon>Actomonas</taxon>
    </lineage>
</organism>
<keyword evidence="2" id="KW-1185">Reference proteome</keyword>
<dbReference type="Proteomes" id="UP000738431">
    <property type="component" value="Chromosome"/>
</dbReference>
<sequence>MLIISGVRLFRYRFRRRYSKFTLIKVVRLRFKSHGHPPFYTRKMQTKEAEPEEVFDEAWMLNGALCNYHVDMRPILISSSGASDAYQILPCVSGAADIRPHRSQMTGFSSFSSKEKTDRLAALGVLVNGLQDEKDWEYATTAQYHGQDLSLVVDFSSVADVEAVVTQVTAVHRRSVGGGVEEKPVAVTMVGSAIYSAEMKQAEQDDVLALRFRFNRDGVKLHDGGV</sequence>
<reference evidence="1 2" key="1">
    <citation type="submission" date="2023-12" db="EMBL/GenBank/DDBJ databases">
        <title>Description of an unclassified Opitutus bacterium of Verrucomicrobiota.</title>
        <authorList>
            <person name="Zhang D.-F."/>
        </authorList>
    </citation>
    <scope>NUCLEOTIDE SEQUENCE [LARGE SCALE GENOMIC DNA]</scope>
    <source>
        <strain evidence="1 2">WL0086</strain>
    </source>
</reference>
<name>A0ABZ1C565_9BACT</name>